<dbReference type="InterPro" id="IPR027417">
    <property type="entry name" value="P-loop_NTPase"/>
</dbReference>
<evidence type="ECO:0000259" key="6">
    <source>
        <dbReference type="PROSITE" id="PS50929"/>
    </source>
</evidence>
<feature type="transmembrane region" description="Helical" evidence="5">
    <location>
        <begin position="89"/>
        <end position="113"/>
    </location>
</feature>
<evidence type="ECO:0000313" key="8">
    <source>
        <dbReference type="Proteomes" id="UP000199229"/>
    </source>
</evidence>
<evidence type="ECO:0000256" key="4">
    <source>
        <dbReference type="ARBA" id="ARBA00023136"/>
    </source>
</evidence>
<comment type="subcellular location">
    <subcellularLocation>
        <location evidence="1">Cell membrane</location>
        <topology evidence="1">Multi-pass membrane protein</topology>
    </subcellularLocation>
</comment>
<keyword evidence="2 5" id="KW-0812">Transmembrane</keyword>
<dbReference type="AlphaFoldDB" id="A0A1I2QQ36"/>
<name>A0A1I2QQ36_9HYPH</name>
<proteinExistence type="predicted"/>
<dbReference type="InterPro" id="IPR039421">
    <property type="entry name" value="Type_1_exporter"/>
</dbReference>
<keyword evidence="3 5" id="KW-1133">Transmembrane helix</keyword>
<evidence type="ECO:0000256" key="5">
    <source>
        <dbReference type="SAM" id="Phobius"/>
    </source>
</evidence>
<dbReference type="SUPFAM" id="SSF90123">
    <property type="entry name" value="ABC transporter transmembrane region"/>
    <property type="match status" value="1"/>
</dbReference>
<dbReference type="STRING" id="582675.SAMN05192565_101316"/>
<dbReference type="PROSITE" id="PS50929">
    <property type="entry name" value="ABC_TM1F"/>
    <property type="match status" value="1"/>
</dbReference>
<protein>
    <recommendedName>
        <fullName evidence="6">ABC transmembrane type-1 domain-containing protein</fullName>
    </recommendedName>
</protein>
<accession>A0A1I2QQ36</accession>
<feature type="domain" description="ABC transmembrane type-1" evidence="6">
    <location>
        <begin position="19"/>
        <end position="308"/>
    </location>
</feature>
<sequence length="850" mass="88802">MDREPIVFTWRSAPTEHGLALALTLGLGGPLALLALLCLRDLVGVLAAAPDHADAFLRVAAALPWRPAGSEPFVLLEGWAYPAAERARLAFLLLSGTAVAAAALAWGVARLCFLAQSRTVERLNAHVTDTILRAPPAARDDARALSQGVGDLLARIDTLFGLGLVVPALALGSTLLALGLAWLAAPRLVPTVAVGIAAAGLARALIQGRMQARSALRLRSGATFERALTDLIRRMPAVRAHGAASFERTRLAAKGEAARAALARAEAALAYARAPSVALAILLPAIVVADALWQGDNGAPVAPGALVATGGGFALAVVALAVALHLRTIHREVAPIFRSIAQALPALEGRGPARPARLAAFPEVGTLEAHGVGAYDPATGERLGAVDLAVAMPGHVAILGERGGGGRALAALLAGQLEPTAGSVTYGGIDLRAFEPEERAGRIALAGAEAILVEGSLRQNILYGAASRQSGTGETDDLLPILAVTGLDAIVYARGLEGTVDPSAEPGLARAVVAARHAVRAALAADKAGRLVEPFDPGRYNHQATVGENILFGEAVGPAFAPERIAAHPYLRAVLEAEDLTRPLAEVGLQVARSLGEIFADLPDDHPLFDAFSLFPASERGFFEDLVARMPEAKAWRRGPAGQRDRKRLIGLALRYSETRHRLGLVDAAFETRIVAARHAFARMLPPSLRGSIEFYDPATLTAAASLEENLLFGRINGEEAGAEARVRALVRQVLADEGLEPAVYRLGLDSRVEPGLGGGGASLGENAIGPRERVAIDLARCLVRQPDIAVVAIALEDRKVEEIRPRLAALRAARAGRGLIVCLPDAAVLDEATPFDAVLRVERNTVVAA</sequence>
<dbReference type="InterPro" id="IPR011527">
    <property type="entry name" value="ABC1_TM_dom"/>
</dbReference>
<dbReference type="RefSeq" id="WP_091968257.1">
    <property type="nucleotide sequence ID" value="NZ_FOPM01000001.1"/>
</dbReference>
<dbReference type="EMBL" id="FOPM01000001">
    <property type="protein sequence ID" value="SFG30715.1"/>
    <property type="molecule type" value="Genomic_DNA"/>
</dbReference>
<dbReference type="OrthoDB" id="9760920at2"/>
<evidence type="ECO:0000256" key="3">
    <source>
        <dbReference type="ARBA" id="ARBA00022989"/>
    </source>
</evidence>
<keyword evidence="4 5" id="KW-0472">Membrane</keyword>
<evidence type="ECO:0000256" key="1">
    <source>
        <dbReference type="ARBA" id="ARBA00004651"/>
    </source>
</evidence>
<dbReference type="Gene3D" id="3.40.50.300">
    <property type="entry name" value="P-loop containing nucleotide triphosphate hydrolases"/>
    <property type="match status" value="1"/>
</dbReference>
<feature type="transmembrane region" description="Helical" evidence="5">
    <location>
        <begin position="305"/>
        <end position="326"/>
    </location>
</feature>
<gene>
    <name evidence="7" type="ORF">SAMN05192565_101316</name>
</gene>
<dbReference type="GO" id="GO:0034040">
    <property type="term" value="F:ATPase-coupled lipid transmembrane transporter activity"/>
    <property type="evidence" value="ECO:0007669"/>
    <property type="project" value="TreeGrafter"/>
</dbReference>
<dbReference type="GO" id="GO:0140359">
    <property type="term" value="F:ABC-type transporter activity"/>
    <property type="evidence" value="ECO:0007669"/>
    <property type="project" value="InterPro"/>
</dbReference>
<dbReference type="GO" id="GO:0005886">
    <property type="term" value="C:plasma membrane"/>
    <property type="evidence" value="ECO:0007669"/>
    <property type="project" value="UniProtKB-SubCell"/>
</dbReference>
<evidence type="ECO:0000256" key="2">
    <source>
        <dbReference type="ARBA" id="ARBA00022692"/>
    </source>
</evidence>
<evidence type="ECO:0000313" key="7">
    <source>
        <dbReference type="EMBL" id="SFG30715.1"/>
    </source>
</evidence>
<feature type="transmembrane region" description="Helical" evidence="5">
    <location>
        <begin position="18"/>
        <end position="37"/>
    </location>
</feature>
<keyword evidence="8" id="KW-1185">Reference proteome</keyword>
<dbReference type="GO" id="GO:0005524">
    <property type="term" value="F:ATP binding"/>
    <property type="evidence" value="ECO:0007669"/>
    <property type="project" value="InterPro"/>
</dbReference>
<feature type="transmembrane region" description="Helical" evidence="5">
    <location>
        <begin position="274"/>
        <end position="293"/>
    </location>
</feature>
<organism evidence="7 8">
    <name type="scientific">Methylobacterium gossipiicola</name>
    <dbReference type="NCBI Taxonomy" id="582675"/>
    <lineage>
        <taxon>Bacteria</taxon>
        <taxon>Pseudomonadati</taxon>
        <taxon>Pseudomonadota</taxon>
        <taxon>Alphaproteobacteria</taxon>
        <taxon>Hyphomicrobiales</taxon>
        <taxon>Methylobacteriaceae</taxon>
        <taxon>Methylobacterium</taxon>
    </lineage>
</organism>
<reference evidence="8" key="1">
    <citation type="submission" date="2016-10" db="EMBL/GenBank/DDBJ databases">
        <authorList>
            <person name="Varghese N."/>
            <person name="Submissions S."/>
        </authorList>
    </citation>
    <scope>NUCLEOTIDE SEQUENCE [LARGE SCALE GENOMIC DNA]</scope>
    <source>
        <strain evidence="8">Gh-105</strain>
    </source>
</reference>
<dbReference type="SUPFAM" id="SSF52540">
    <property type="entry name" value="P-loop containing nucleoside triphosphate hydrolases"/>
    <property type="match status" value="1"/>
</dbReference>
<feature type="transmembrane region" description="Helical" evidence="5">
    <location>
        <begin position="188"/>
        <end position="206"/>
    </location>
</feature>
<dbReference type="Proteomes" id="UP000199229">
    <property type="component" value="Unassembled WGS sequence"/>
</dbReference>
<feature type="transmembrane region" description="Helical" evidence="5">
    <location>
        <begin position="159"/>
        <end position="182"/>
    </location>
</feature>
<dbReference type="PANTHER" id="PTHR24221:SF654">
    <property type="entry name" value="ATP-BINDING CASSETTE SUB-FAMILY B MEMBER 6"/>
    <property type="match status" value="1"/>
</dbReference>
<dbReference type="PANTHER" id="PTHR24221">
    <property type="entry name" value="ATP-BINDING CASSETTE SUB-FAMILY B"/>
    <property type="match status" value="1"/>
</dbReference>
<dbReference type="Gene3D" id="1.20.1560.10">
    <property type="entry name" value="ABC transporter type 1, transmembrane domain"/>
    <property type="match status" value="1"/>
</dbReference>
<dbReference type="InterPro" id="IPR036640">
    <property type="entry name" value="ABC1_TM_sf"/>
</dbReference>